<gene>
    <name evidence="2" type="ORF">CJOHNSTONI_LOCUS1015</name>
</gene>
<dbReference type="AlphaFoldDB" id="A0A8J2MJ86"/>
<proteinExistence type="predicted"/>
<name>A0A8J2MJ86_9BILA</name>
<accession>A0A8J2MJ86</accession>
<feature type="region of interest" description="Disordered" evidence="1">
    <location>
        <begin position="43"/>
        <end position="64"/>
    </location>
</feature>
<dbReference type="OrthoDB" id="5815655at2759"/>
<sequence length="82" mass="9207">MTETNVSNVDTMDDQNDAASHRGFSQKVRGILLEPQSATFDKLPNIPNKNIKKDVQTTAPHRGFNEKAREMLLDRKTPGIID</sequence>
<keyword evidence="3" id="KW-1185">Reference proteome</keyword>
<protein>
    <submittedName>
        <fullName evidence="2">Uncharacterized protein</fullName>
    </submittedName>
</protein>
<evidence type="ECO:0000313" key="3">
    <source>
        <dbReference type="Proteomes" id="UP000746747"/>
    </source>
</evidence>
<evidence type="ECO:0000256" key="1">
    <source>
        <dbReference type="SAM" id="MobiDB-lite"/>
    </source>
</evidence>
<dbReference type="EMBL" id="CAKAEH010000295">
    <property type="protein sequence ID" value="CAG9530525.1"/>
    <property type="molecule type" value="Genomic_DNA"/>
</dbReference>
<evidence type="ECO:0000313" key="2">
    <source>
        <dbReference type="EMBL" id="CAG9530525.1"/>
    </source>
</evidence>
<dbReference type="Proteomes" id="UP000746747">
    <property type="component" value="Unassembled WGS sequence"/>
</dbReference>
<reference evidence="2" key="1">
    <citation type="submission" date="2021-09" db="EMBL/GenBank/DDBJ databases">
        <authorList>
            <consortium name="Pathogen Informatics"/>
        </authorList>
    </citation>
    <scope>NUCLEOTIDE SEQUENCE</scope>
</reference>
<feature type="region of interest" description="Disordered" evidence="1">
    <location>
        <begin position="1"/>
        <end position="23"/>
    </location>
</feature>
<feature type="compositionally biased region" description="Polar residues" evidence="1">
    <location>
        <begin position="1"/>
        <end position="10"/>
    </location>
</feature>
<comment type="caution">
    <text evidence="2">The sequence shown here is derived from an EMBL/GenBank/DDBJ whole genome shotgun (WGS) entry which is preliminary data.</text>
</comment>
<organism evidence="2 3">
    <name type="scientific">Cercopithifilaria johnstoni</name>
    <dbReference type="NCBI Taxonomy" id="2874296"/>
    <lineage>
        <taxon>Eukaryota</taxon>
        <taxon>Metazoa</taxon>
        <taxon>Ecdysozoa</taxon>
        <taxon>Nematoda</taxon>
        <taxon>Chromadorea</taxon>
        <taxon>Rhabditida</taxon>
        <taxon>Spirurina</taxon>
        <taxon>Spiruromorpha</taxon>
        <taxon>Filarioidea</taxon>
        <taxon>Onchocercidae</taxon>
        <taxon>Cercopithifilaria</taxon>
    </lineage>
</organism>